<protein>
    <submittedName>
        <fullName evidence="3">Rhamnogalacturonate lyase C</fullName>
    </submittedName>
</protein>
<dbReference type="Pfam" id="PF00149">
    <property type="entry name" value="Metallophos"/>
    <property type="match status" value="1"/>
</dbReference>
<feature type="region of interest" description="Disordered" evidence="1">
    <location>
        <begin position="1"/>
        <end position="55"/>
    </location>
</feature>
<dbReference type="GO" id="GO:0016787">
    <property type="term" value="F:hydrolase activity"/>
    <property type="evidence" value="ECO:0007669"/>
    <property type="project" value="InterPro"/>
</dbReference>
<keyword evidence="4" id="KW-1185">Reference proteome</keyword>
<dbReference type="InterPro" id="IPR029052">
    <property type="entry name" value="Metallo-depent_PP-like"/>
</dbReference>
<feature type="domain" description="Calcineurin-like phosphoesterase" evidence="2">
    <location>
        <begin position="57"/>
        <end position="274"/>
    </location>
</feature>
<dbReference type="SUPFAM" id="SSF56300">
    <property type="entry name" value="Metallo-dependent phosphatases"/>
    <property type="match status" value="1"/>
</dbReference>
<comment type="caution">
    <text evidence="3">The sequence shown here is derived from an EMBL/GenBank/DDBJ whole genome shotgun (WGS) entry which is preliminary data.</text>
</comment>
<dbReference type="Proteomes" id="UP000572817">
    <property type="component" value="Unassembled WGS sequence"/>
</dbReference>
<dbReference type="OrthoDB" id="630188at2759"/>
<evidence type="ECO:0000313" key="3">
    <source>
        <dbReference type="EMBL" id="KAF4302225.1"/>
    </source>
</evidence>
<dbReference type="InterPro" id="IPR051693">
    <property type="entry name" value="UPF0046_metallophosphoest"/>
</dbReference>
<keyword evidence="3" id="KW-0456">Lyase</keyword>
<dbReference type="AlphaFoldDB" id="A0A8H4IJ12"/>
<organism evidence="3 4">
    <name type="scientific">Botryosphaeria dothidea</name>
    <dbReference type="NCBI Taxonomy" id="55169"/>
    <lineage>
        <taxon>Eukaryota</taxon>
        <taxon>Fungi</taxon>
        <taxon>Dikarya</taxon>
        <taxon>Ascomycota</taxon>
        <taxon>Pezizomycotina</taxon>
        <taxon>Dothideomycetes</taxon>
        <taxon>Dothideomycetes incertae sedis</taxon>
        <taxon>Botryosphaeriales</taxon>
        <taxon>Botryosphaeriaceae</taxon>
        <taxon>Botryosphaeria</taxon>
    </lineage>
</organism>
<reference evidence="3" key="1">
    <citation type="submission" date="2020-04" db="EMBL/GenBank/DDBJ databases">
        <title>Genome Assembly and Annotation of Botryosphaeria dothidea sdau 11-99, a Latent Pathogen of Apple Fruit Ring Rot in China.</title>
        <authorList>
            <person name="Yu C."/>
            <person name="Diao Y."/>
            <person name="Lu Q."/>
            <person name="Zhao J."/>
            <person name="Cui S."/>
            <person name="Peng C."/>
            <person name="He B."/>
            <person name="Liu H."/>
        </authorList>
    </citation>
    <scope>NUCLEOTIDE SEQUENCE [LARGE SCALE GENOMIC DNA]</scope>
    <source>
        <strain evidence="3">Sdau11-99</strain>
    </source>
</reference>
<sequence>MESTVRTVQEVSTTPTTSTRPQLNRKSSSLDSTTLEQPPNKRTTPQKPSTEPKRPVRFLILSDTHDTDDDEEDQASAFQTPTISSPVDVVVHCGDLTPHGTPASLSEAISKLAAIPAQLRLIIAGNHEITLDEPYYLSLGGTTTTHAAATKAIKQDAAAQGVTHLAEGTHTFTLANGATFTVYASPYTPQFGASAFQYPTAEDRFNPATTTPAWATNTATPASTVPEGVDIVVTHGPSKYVLDDTGNGGSSGGCEHLRRAICRARPRMHCFGHDDDEEEGDDGMTCLPREFVGANQARQRGYARLCPGSEEALREKRQTPMVNAAIVDDEGKATNAPWLVKLEF</sequence>
<feature type="compositionally biased region" description="Polar residues" evidence="1">
    <location>
        <begin position="1"/>
        <end position="49"/>
    </location>
</feature>
<dbReference type="GO" id="GO:0016829">
    <property type="term" value="F:lyase activity"/>
    <property type="evidence" value="ECO:0007669"/>
    <property type="project" value="UniProtKB-KW"/>
</dbReference>
<evidence type="ECO:0000259" key="2">
    <source>
        <dbReference type="Pfam" id="PF00149"/>
    </source>
</evidence>
<accession>A0A8H4IJ12</accession>
<dbReference type="EMBL" id="WWBZ02000073">
    <property type="protein sequence ID" value="KAF4302225.1"/>
    <property type="molecule type" value="Genomic_DNA"/>
</dbReference>
<gene>
    <name evidence="3" type="ORF">GTA08_BOTSDO09657</name>
</gene>
<proteinExistence type="predicted"/>
<dbReference type="InterPro" id="IPR004843">
    <property type="entry name" value="Calcineurin-like_PHP"/>
</dbReference>
<evidence type="ECO:0000256" key="1">
    <source>
        <dbReference type="SAM" id="MobiDB-lite"/>
    </source>
</evidence>
<dbReference type="PANTHER" id="PTHR12905:SF0">
    <property type="entry name" value="CALCINEURIN-LIKE PHOSPHOESTERASE DOMAIN-CONTAINING PROTEIN"/>
    <property type="match status" value="1"/>
</dbReference>
<dbReference type="Gene3D" id="3.60.21.10">
    <property type="match status" value="1"/>
</dbReference>
<evidence type="ECO:0000313" key="4">
    <source>
        <dbReference type="Proteomes" id="UP000572817"/>
    </source>
</evidence>
<dbReference type="PANTHER" id="PTHR12905">
    <property type="entry name" value="METALLOPHOSPHOESTERASE"/>
    <property type="match status" value="1"/>
</dbReference>
<name>A0A8H4IJ12_9PEZI</name>